<dbReference type="RefSeq" id="WP_377405715.1">
    <property type="nucleotide sequence ID" value="NZ_JBHTFQ010000008.1"/>
</dbReference>
<comment type="caution">
    <text evidence="1">The sequence shown here is derived from an EMBL/GenBank/DDBJ whole genome shotgun (WGS) entry which is preliminary data.</text>
</comment>
<evidence type="ECO:0000313" key="2">
    <source>
        <dbReference type="Proteomes" id="UP001596516"/>
    </source>
</evidence>
<accession>A0ABW2UPY2</accession>
<organism evidence="1 2">
    <name type="scientific">Plastorhodobacter daqingensis</name>
    <dbReference type="NCBI Taxonomy" id="1387281"/>
    <lineage>
        <taxon>Bacteria</taxon>
        <taxon>Pseudomonadati</taxon>
        <taxon>Pseudomonadota</taxon>
        <taxon>Alphaproteobacteria</taxon>
        <taxon>Rhodobacterales</taxon>
        <taxon>Paracoccaceae</taxon>
        <taxon>Plastorhodobacter</taxon>
    </lineage>
</organism>
<proteinExistence type="predicted"/>
<evidence type="ECO:0008006" key="3">
    <source>
        <dbReference type="Google" id="ProtNLM"/>
    </source>
</evidence>
<protein>
    <recommendedName>
        <fullName evidence="3">Transposase</fullName>
    </recommendedName>
</protein>
<keyword evidence="2" id="KW-1185">Reference proteome</keyword>
<gene>
    <name evidence="1" type="ORF">ACFQXB_15505</name>
</gene>
<name>A0ABW2UPY2_9RHOB</name>
<evidence type="ECO:0000313" key="1">
    <source>
        <dbReference type="EMBL" id="MFC7705595.1"/>
    </source>
</evidence>
<dbReference type="Proteomes" id="UP001596516">
    <property type="component" value="Unassembled WGS sequence"/>
</dbReference>
<dbReference type="EMBL" id="JBHTFQ010000008">
    <property type="protein sequence ID" value="MFC7705595.1"/>
    <property type="molecule type" value="Genomic_DNA"/>
</dbReference>
<reference evidence="2" key="1">
    <citation type="journal article" date="2019" name="Int. J. Syst. Evol. Microbiol.">
        <title>The Global Catalogue of Microorganisms (GCM) 10K type strain sequencing project: providing services to taxonomists for standard genome sequencing and annotation.</title>
        <authorList>
            <consortium name="The Broad Institute Genomics Platform"/>
            <consortium name="The Broad Institute Genome Sequencing Center for Infectious Disease"/>
            <person name="Wu L."/>
            <person name="Ma J."/>
        </authorList>
    </citation>
    <scope>NUCLEOTIDE SEQUENCE [LARGE SCALE GENOMIC DNA]</scope>
    <source>
        <strain evidence="2">CGMCC 1.12750</strain>
    </source>
</reference>
<sequence length="68" mass="7732">MSGANPDFRAIERNRYSVPALCHAHGVLKMVPNKTERHDARRVAQTVRTGRFKAVQIRSHDAYANRAM</sequence>